<name>M2TKM2_9SPHN</name>
<dbReference type="Pfam" id="PF07237">
    <property type="entry name" value="DUF1428"/>
    <property type="match status" value="1"/>
</dbReference>
<evidence type="ECO:0000313" key="2">
    <source>
        <dbReference type="Proteomes" id="UP000011717"/>
    </source>
</evidence>
<keyword evidence="2" id="KW-1185">Reference proteome</keyword>
<dbReference type="PATRIC" id="fig|1234595.3.peg.2503"/>
<gene>
    <name evidence="1" type="ORF">C725_2502</name>
</gene>
<dbReference type="Gene3D" id="3.30.70.100">
    <property type="match status" value="1"/>
</dbReference>
<protein>
    <recommendedName>
        <fullName evidence="3">RNA signal recognition particle</fullName>
    </recommendedName>
</protein>
<dbReference type="EMBL" id="AMRV01000009">
    <property type="protein sequence ID" value="EMD82216.1"/>
    <property type="molecule type" value="Genomic_DNA"/>
</dbReference>
<evidence type="ECO:0000313" key="1">
    <source>
        <dbReference type="EMBL" id="EMD82216.1"/>
    </source>
</evidence>
<accession>M2TKM2</accession>
<evidence type="ECO:0008006" key="3">
    <source>
        <dbReference type="Google" id="ProtNLM"/>
    </source>
</evidence>
<proteinExistence type="predicted"/>
<reference evidence="1 2" key="1">
    <citation type="journal article" date="2013" name="Genome Announc.">
        <title>Draft Genome Sequence of Strain JLT2015T, Belonging to the Family Sphingomonadaceae of the Alphaproteobacteria.</title>
        <authorList>
            <person name="Tang K."/>
            <person name="Liu K."/>
            <person name="Li S."/>
            <person name="Jiao N."/>
        </authorList>
    </citation>
    <scope>NUCLEOTIDE SEQUENCE [LARGE SCALE GENOMIC DNA]</scope>
    <source>
        <strain evidence="1 2">JLT2015</strain>
    </source>
</reference>
<dbReference type="RefSeq" id="WP_008603392.1">
    <property type="nucleotide sequence ID" value="NZ_AMRV01000009.1"/>
</dbReference>
<dbReference type="Proteomes" id="UP000011717">
    <property type="component" value="Unassembled WGS sequence"/>
</dbReference>
<dbReference type="InterPro" id="IPR011008">
    <property type="entry name" value="Dimeric_a/b-barrel"/>
</dbReference>
<dbReference type="SUPFAM" id="SSF54909">
    <property type="entry name" value="Dimeric alpha+beta barrel"/>
    <property type="match status" value="1"/>
</dbReference>
<organism evidence="1 2">
    <name type="scientific">Pacificimonas flava</name>
    <dbReference type="NCBI Taxonomy" id="1234595"/>
    <lineage>
        <taxon>Bacteria</taxon>
        <taxon>Pseudomonadati</taxon>
        <taxon>Pseudomonadota</taxon>
        <taxon>Alphaproteobacteria</taxon>
        <taxon>Sphingomonadales</taxon>
        <taxon>Sphingosinicellaceae</taxon>
        <taxon>Pacificimonas</taxon>
    </lineage>
</organism>
<dbReference type="InterPro" id="IPR009874">
    <property type="entry name" value="DUF1428"/>
</dbReference>
<dbReference type="OrthoDB" id="9792392at2"/>
<sequence length="118" mass="13544">MTYVQGFVLPVPETKKAAYREMAESFWSYLKKHGAIETMEAWGVDLPKGETTDFHRAVKAEEGETVVFSWIIWPDRETCDKAAAAMQSDPDMQMPGDMPFDGKRMFWGGFEPIWQTSR</sequence>
<dbReference type="AlphaFoldDB" id="M2TKM2"/>
<dbReference type="PIRSF" id="PIRSF007028">
    <property type="entry name" value="UCP007028"/>
    <property type="match status" value="1"/>
</dbReference>
<comment type="caution">
    <text evidence="1">The sequence shown here is derived from an EMBL/GenBank/DDBJ whole genome shotgun (WGS) entry which is preliminary data.</text>
</comment>